<comment type="caution">
    <text evidence="3">The sequence shown here is derived from an EMBL/GenBank/DDBJ whole genome shotgun (WGS) entry which is preliminary data.</text>
</comment>
<accession>A0AAV5UK06</accession>
<keyword evidence="4" id="KW-1185">Reference proteome</keyword>
<keyword evidence="1" id="KW-1133">Transmembrane helix</keyword>
<keyword evidence="1" id="KW-0472">Membrane</keyword>
<evidence type="ECO:0000256" key="1">
    <source>
        <dbReference type="SAM" id="Phobius"/>
    </source>
</evidence>
<protein>
    <recommendedName>
        <fullName evidence="2">Transmembrane protein 127 transmembrane region domain-containing protein</fullName>
    </recommendedName>
</protein>
<feature type="transmembrane region" description="Helical" evidence="1">
    <location>
        <begin position="163"/>
        <end position="185"/>
    </location>
</feature>
<dbReference type="AlphaFoldDB" id="A0AAV5UK06"/>
<feature type="non-terminal residue" evidence="3">
    <location>
        <position position="1"/>
    </location>
</feature>
<name>A0AAV5UK06_9BILA</name>
<evidence type="ECO:0000259" key="2">
    <source>
        <dbReference type="Pfam" id="PF20517"/>
    </source>
</evidence>
<dbReference type="Pfam" id="PF20517">
    <property type="entry name" value="TMEM127"/>
    <property type="match status" value="1"/>
</dbReference>
<reference evidence="3" key="1">
    <citation type="submission" date="2023-10" db="EMBL/GenBank/DDBJ databases">
        <title>Genome assembly of Pristionchus species.</title>
        <authorList>
            <person name="Yoshida K."/>
            <person name="Sommer R.J."/>
        </authorList>
    </citation>
    <scope>NUCLEOTIDE SEQUENCE</scope>
    <source>
        <strain evidence="3">RS0144</strain>
    </source>
</reference>
<gene>
    <name evidence="3" type="ORF">PENTCL1PPCAC_29574</name>
</gene>
<feature type="domain" description="Transmembrane protein 127 transmembrane region" evidence="2">
    <location>
        <begin position="118"/>
        <end position="219"/>
    </location>
</feature>
<feature type="transmembrane region" description="Helical" evidence="1">
    <location>
        <begin position="126"/>
        <end position="151"/>
    </location>
</feature>
<evidence type="ECO:0000313" key="3">
    <source>
        <dbReference type="EMBL" id="GMT07400.1"/>
    </source>
</evidence>
<dbReference type="EMBL" id="BTSX01000006">
    <property type="protein sequence ID" value="GMT07400.1"/>
    <property type="molecule type" value="Genomic_DNA"/>
</dbReference>
<dbReference type="InterPro" id="IPR046795">
    <property type="entry name" value="TMEM127_TM"/>
</dbReference>
<dbReference type="Proteomes" id="UP001432027">
    <property type="component" value="Unassembled WGS sequence"/>
</dbReference>
<feature type="transmembrane region" description="Helical" evidence="1">
    <location>
        <begin position="197"/>
        <end position="221"/>
    </location>
</feature>
<keyword evidence="1" id="KW-0812">Transmembrane</keyword>
<evidence type="ECO:0000313" key="4">
    <source>
        <dbReference type="Proteomes" id="UP001432027"/>
    </source>
</evidence>
<sequence length="305" mass="33594">YCDSRAPLMVLRGRLRFLFAERHHDSNFSSAFLNLVAATMAITALGSNEWLMIENGGVNATMTEDGLIDLSVPPLRAQPCENIGARDFWKQIRIGAYNGLDGKAHVIFHAPGRILVDCINPTMATLFYALIGISFSISIVGSAASFLHIAAPQGGFPAWMRRNTILEMCIMLLTLAACICALFAQTELQELRPHDDIGIGPGLFLITASGLFSFVAAGFAIRHWANSMKGRRLDNQRLTRPRALPSWRGVERRAEDQLPIIDFEGYLDSGFNPKPMEMEAPVHADDVSVEIVDEAKEVAVEEHLA</sequence>
<proteinExistence type="predicted"/>
<organism evidence="3 4">
    <name type="scientific">Pristionchus entomophagus</name>
    <dbReference type="NCBI Taxonomy" id="358040"/>
    <lineage>
        <taxon>Eukaryota</taxon>
        <taxon>Metazoa</taxon>
        <taxon>Ecdysozoa</taxon>
        <taxon>Nematoda</taxon>
        <taxon>Chromadorea</taxon>
        <taxon>Rhabditida</taxon>
        <taxon>Rhabditina</taxon>
        <taxon>Diplogasteromorpha</taxon>
        <taxon>Diplogasteroidea</taxon>
        <taxon>Neodiplogasteridae</taxon>
        <taxon>Pristionchus</taxon>
    </lineage>
</organism>